<proteinExistence type="predicted"/>
<feature type="transmembrane region" description="Helical" evidence="1">
    <location>
        <begin position="94"/>
        <end position="115"/>
    </location>
</feature>
<organism evidence="2">
    <name type="scientific">Acididesulfobacillus acetoxydans</name>
    <dbReference type="NCBI Taxonomy" id="1561005"/>
    <lineage>
        <taxon>Bacteria</taxon>
        <taxon>Bacillati</taxon>
        <taxon>Bacillota</taxon>
        <taxon>Clostridia</taxon>
        <taxon>Eubacteriales</taxon>
        <taxon>Peptococcaceae</taxon>
        <taxon>Acididesulfobacillus</taxon>
    </lineage>
</organism>
<feature type="transmembrane region" description="Helical" evidence="1">
    <location>
        <begin position="66"/>
        <end position="87"/>
    </location>
</feature>
<reference evidence="2" key="2">
    <citation type="submission" date="2020-01" db="EMBL/GenBank/DDBJ databases">
        <authorList>
            <person name="Hornung B."/>
        </authorList>
    </citation>
    <scope>NUCLEOTIDE SEQUENCE</scope>
    <source>
        <strain evidence="2">PacBioINE</strain>
    </source>
</reference>
<dbReference type="Proteomes" id="UP001071230">
    <property type="component" value="Unassembled WGS sequence"/>
</dbReference>
<dbReference type="Proteomes" id="UP000836597">
    <property type="component" value="Chromosome"/>
</dbReference>
<evidence type="ECO:0000256" key="1">
    <source>
        <dbReference type="SAM" id="Phobius"/>
    </source>
</evidence>
<dbReference type="EMBL" id="LR746496">
    <property type="protein sequence ID" value="CAA7601146.1"/>
    <property type="molecule type" value="Genomic_DNA"/>
</dbReference>
<keyword evidence="1" id="KW-1133">Transmembrane helix</keyword>
<keyword evidence="1" id="KW-0472">Membrane</keyword>
<dbReference type="EMBL" id="CDGJ01000082">
    <property type="protein sequence ID" value="CEJ08575.1"/>
    <property type="molecule type" value="Genomic_DNA"/>
</dbReference>
<name>A0A8S0XBE7_9FIRM</name>
<dbReference type="KEGG" id="aacx:DEACI_1799"/>
<sequence>MIPTAAAIPPIPLNEAKSMTYPHFRKYNSIDDLRRLVGYLIVSFLAVFLYVPFLWLASIWGMHPQIYLRWVLASGLILVFNVVFYFWRYPEQWLKNLVLLAAVNVFLVVLEYVWIVNGL</sequence>
<keyword evidence="4" id="KW-1185">Reference proteome</keyword>
<accession>A0A8S0XBE7</accession>
<evidence type="ECO:0000313" key="2">
    <source>
        <dbReference type="EMBL" id="CAA7601146.1"/>
    </source>
</evidence>
<feature type="transmembrane region" description="Helical" evidence="1">
    <location>
        <begin position="36"/>
        <end position="60"/>
    </location>
</feature>
<gene>
    <name evidence="2" type="ORF">DEACI_1799</name>
    <name evidence="3" type="ORF">DEACI_3054</name>
</gene>
<keyword evidence="1" id="KW-0812">Transmembrane</keyword>
<evidence type="ECO:0000313" key="4">
    <source>
        <dbReference type="Proteomes" id="UP001071230"/>
    </source>
</evidence>
<reference evidence="3" key="1">
    <citation type="submission" date="2014-11" db="EMBL/GenBank/DDBJ databases">
        <authorList>
            <person name="Hornung B.V."/>
        </authorList>
    </citation>
    <scope>NUCLEOTIDE SEQUENCE</scope>
    <source>
        <strain evidence="3">INE</strain>
    </source>
</reference>
<evidence type="ECO:0000313" key="3">
    <source>
        <dbReference type="EMBL" id="CEJ08575.1"/>
    </source>
</evidence>
<protein>
    <submittedName>
        <fullName evidence="2">Uncharacterized protein</fullName>
    </submittedName>
</protein>
<dbReference type="AlphaFoldDB" id="A0A8S0XBE7"/>